<sequence length="153" mass="16792">MEALPEVRTSVVATFRSKYSCECKAYISSGWICSHELVAAAINRHLNLAEVQAGIPHRQRENAVYAGPRGRLRRHLAQYPTEAVECKALHHFLTSSSEAPAETHGSCYTGCVTSGQLGADPIKWTISFSDGQTHDVILDELIADLTMATSRHI</sequence>
<proteinExistence type="predicted"/>
<dbReference type="Proteomes" id="UP000053236">
    <property type="component" value="Unassembled WGS sequence"/>
</dbReference>
<protein>
    <recommendedName>
        <fullName evidence="2">SWIM-type domain-containing protein</fullName>
    </recommendedName>
</protein>
<keyword evidence="1" id="KW-0479">Metal-binding</keyword>
<dbReference type="AlphaFoldDB" id="W2GPL7"/>
<keyword evidence="1" id="KW-0863">Zinc-finger</keyword>
<dbReference type="PROSITE" id="PS50966">
    <property type="entry name" value="ZF_SWIM"/>
    <property type="match status" value="1"/>
</dbReference>
<dbReference type="GO" id="GO:0008270">
    <property type="term" value="F:zinc ion binding"/>
    <property type="evidence" value="ECO:0007669"/>
    <property type="project" value="UniProtKB-KW"/>
</dbReference>
<accession>W2GPL7</accession>
<keyword evidence="1" id="KW-0862">Zinc</keyword>
<organism evidence="3">
    <name type="scientific">Phytophthora nicotianae</name>
    <name type="common">Potato buckeye rot agent</name>
    <name type="synonym">Phytophthora parasitica</name>
    <dbReference type="NCBI Taxonomy" id="4792"/>
    <lineage>
        <taxon>Eukaryota</taxon>
        <taxon>Sar</taxon>
        <taxon>Stramenopiles</taxon>
        <taxon>Oomycota</taxon>
        <taxon>Peronosporomycetes</taxon>
        <taxon>Peronosporales</taxon>
        <taxon>Peronosporaceae</taxon>
        <taxon>Phytophthora</taxon>
    </lineage>
</organism>
<dbReference type="EMBL" id="KI686850">
    <property type="protein sequence ID" value="ETK84275.1"/>
    <property type="molecule type" value="Genomic_DNA"/>
</dbReference>
<gene>
    <name evidence="3" type="ORF">L915_10749</name>
</gene>
<evidence type="ECO:0000256" key="1">
    <source>
        <dbReference type="PROSITE-ProRule" id="PRU00325"/>
    </source>
</evidence>
<evidence type="ECO:0000259" key="2">
    <source>
        <dbReference type="PROSITE" id="PS50966"/>
    </source>
</evidence>
<feature type="domain" description="SWIM-type" evidence="2">
    <location>
        <begin position="9"/>
        <end position="44"/>
    </location>
</feature>
<name>W2GPL7_PHYNI</name>
<dbReference type="InterPro" id="IPR007527">
    <property type="entry name" value="Znf_SWIM"/>
</dbReference>
<evidence type="ECO:0000313" key="3">
    <source>
        <dbReference type="EMBL" id="ETK84275.1"/>
    </source>
</evidence>
<reference evidence="3" key="1">
    <citation type="submission" date="2013-11" db="EMBL/GenBank/DDBJ databases">
        <title>The Genome Sequence of Phytophthora parasitica CJ02B3.</title>
        <authorList>
            <consortium name="The Broad Institute Genomics Platform"/>
            <person name="Russ C."/>
            <person name="Tyler B."/>
            <person name="Panabieres F."/>
            <person name="Shan W."/>
            <person name="Tripathy S."/>
            <person name="Grunwald N."/>
            <person name="Machado M."/>
            <person name="Johnson C.S."/>
            <person name="Arredondo F."/>
            <person name="Hong C."/>
            <person name="Coffey M."/>
            <person name="Young S.K."/>
            <person name="Zeng Q."/>
            <person name="Gargeya S."/>
            <person name="Fitzgerald M."/>
            <person name="Abouelleil A."/>
            <person name="Alvarado L."/>
            <person name="Chapman S.B."/>
            <person name="Gainer-Dewar J."/>
            <person name="Goldberg J."/>
            <person name="Griggs A."/>
            <person name="Gujja S."/>
            <person name="Hansen M."/>
            <person name="Howarth C."/>
            <person name="Imamovic A."/>
            <person name="Ireland A."/>
            <person name="Larimer J."/>
            <person name="McCowan C."/>
            <person name="Murphy C."/>
            <person name="Pearson M."/>
            <person name="Poon T.W."/>
            <person name="Priest M."/>
            <person name="Roberts A."/>
            <person name="Saif S."/>
            <person name="Shea T."/>
            <person name="Sykes S."/>
            <person name="Wortman J."/>
            <person name="Nusbaum C."/>
            <person name="Birren B."/>
        </authorList>
    </citation>
    <scope>NUCLEOTIDE SEQUENCE [LARGE SCALE GENOMIC DNA]</scope>
    <source>
        <strain evidence="3">CJ02B3</strain>
    </source>
</reference>